<proteinExistence type="predicted"/>
<keyword evidence="4" id="KW-1185">Reference proteome</keyword>
<dbReference type="KEGG" id="nau:109206038"/>
<dbReference type="STRING" id="49451.A0A314KVT7"/>
<reference evidence="2 4" key="1">
    <citation type="submission" date="2016-11" db="EMBL/GenBank/DDBJ databases">
        <title>The genome of Nicotiana attenuata.</title>
        <authorList>
            <person name="Xu S."/>
            <person name="Brockmoeller T."/>
            <person name="Gaquerel E."/>
            <person name="Navarro A."/>
            <person name="Kuhl H."/>
            <person name="Gase K."/>
            <person name="Ling Z."/>
            <person name="Zhou W."/>
            <person name="Kreitzer C."/>
            <person name="Stanke M."/>
            <person name="Tang H."/>
            <person name="Lyons E."/>
            <person name="Pandey P."/>
            <person name="Pandey S.P."/>
            <person name="Timmermann B."/>
            <person name="Baldwin I.T."/>
        </authorList>
    </citation>
    <scope>NUCLEOTIDE SEQUENCE [LARGE SCALE GENOMIC DNA]</scope>
    <source>
        <strain evidence="4">cv. UT</strain>
        <strain evidence="2">UT</strain>
        <tissue evidence="2">Leaves</tissue>
    </source>
</reference>
<gene>
    <name evidence="3" type="ORF">A4A49_33581</name>
    <name evidence="2" type="ORF">A4A49_56115</name>
</gene>
<protein>
    <submittedName>
        <fullName evidence="2">Uncharacterized protein</fullName>
    </submittedName>
</protein>
<sequence length="290" mass="32275">MRCKKHLADASSSVGICASCLRERLFAVIAAEEQAQAQTHYKHYEAIQIQEDHRERVTNPPPLAFPRSVSPYISRRKSDSTPFQFQQYSFHGVPDQRFFSTPHVGPNGKTITAATSHKKKSFKFPLLSGLFRSGSSKPGSDPRVSNSGDYYPASSSSSPSWFSGFLPIRRKKQSRTFSLDESTIEGKRRICRDHDRGMSPARCTDEEEDENIHGGSSGYSSETPRRKPAAQLGRRTGGKSGHNRSFSGMAFCLSPLVRASPAKPQLSNATSFCKNRSRKLVDFGRLNPNR</sequence>
<organism evidence="2 4">
    <name type="scientific">Nicotiana attenuata</name>
    <name type="common">Coyote tobacco</name>
    <dbReference type="NCBI Taxonomy" id="49451"/>
    <lineage>
        <taxon>Eukaryota</taxon>
        <taxon>Viridiplantae</taxon>
        <taxon>Streptophyta</taxon>
        <taxon>Embryophyta</taxon>
        <taxon>Tracheophyta</taxon>
        <taxon>Spermatophyta</taxon>
        <taxon>Magnoliopsida</taxon>
        <taxon>eudicotyledons</taxon>
        <taxon>Gunneridae</taxon>
        <taxon>Pentapetalae</taxon>
        <taxon>asterids</taxon>
        <taxon>lamiids</taxon>
        <taxon>Solanales</taxon>
        <taxon>Solanaceae</taxon>
        <taxon>Nicotianoideae</taxon>
        <taxon>Nicotianeae</taxon>
        <taxon>Nicotiana</taxon>
    </lineage>
</organism>
<dbReference type="KEGG" id="nau:109205611"/>
<dbReference type="OrthoDB" id="688025at2759"/>
<evidence type="ECO:0000313" key="3">
    <source>
        <dbReference type="EMBL" id="OIT33735.1"/>
    </source>
</evidence>
<feature type="region of interest" description="Disordered" evidence="1">
    <location>
        <begin position="190"/>
        <end position="244"/>
    </location>
</feature>
<dbReference type="Proteomes" id="UP000187609">
    <property type="component" value="Unassembled WGS sequence"/>
</dbReference>
<dbReference type="Gramene" id="OIT33735">
    <property type="protein sequence ID" value="OIT33735"/>
    <property type="gene ID" value="A4A49_33581"/>
</dbReference>
<feature type="compositionally biased region" description="Low complexity" evidence="1">
    <location>
        <begin position="145"/>
        <end position="160"/>
    </location>
</feature>
<comment type="caution">
    <text evidence="2">The sequence shown here is derived from an EMBL/GenBank/DDBJ whole genome shotgun (WGS) entry which is preliminary data.</text>
</comment>
<feature type="region of interest" description="Disordered" evidence="1">
    <location>
        <begin position="133"/>
        <end position="160"/>
    </location>
</feature>
<name>A0A314KVT7_NICAT</name>
<dbReference type="PANTHER" id="PTHR35486:SF1">
    <property type="entry name" value="OS02G0689500 PROTEIN"/>
    <property type="match status" value="1"/>
</dbReference>
<dbReference type="EMBL" id="MJEQ01000887">
    <property type="protein sequence ID" value="OIT33420.1"/>
    <property type="molecule type" value="Genomic_DNA"/>
</dbReference>
<evidence type="ECO:0000313" key="4">
    <source>
        <dbReference type="Proteomes" id="UP000187609"/>
    </source>
</evidence>
<accession>A0A314KVT7</accession>
<evidence type="ECO:0000313" key="2">
    <source>
        <dbReference type="EMBL" id="OIT33420.1"/>
    </source>
</evidence>
<evidence type="ECO:0000256" key="1">
    <source>
        <dbReference type="SAM" id="MobiDB-lite"/>
    </source>
</evidence>
<dbReference type="AlphaFoldDB" id="A0A314KVT7"/>
<dbReference type="PANTHER" id="PTHR35486">
    <property type="entry name" value="EXPRESSED PROTEIN"/>
    <property type="match status" value="1"/>
</dbReference>
<dbReference type="EMBL" id="MJEQ01000831">
    <property type="protein sequence ID" value="OIT33735.1"/>
    <property type="molecule type" value="Genomic_DNA"/>
</dbReference>
<dbReference type="Gramene" id="OIT33420">
    <property type="protein sequence ID" value="OIT33420"/>
    <property type="gene ID" value="A4A49_56115"/>
</dbReference>